<dbReference type="Proteomes" id="UP000322000">
    <property type="component" value="Chromosome 25"/>
</dbReference>
<dbReference type="Gene3D" id="2.60.40.10">
    <property type="entry name" value="Immunoglobulins"/>
    <property type="match status" value="2"/>
</dbReference>
<keyword evidence="1" id="KW-1133">Transmembrane helix</keyword>
<dbReference type="PANTHER" id="PTHR23279">
    <property type="entry name" value="DEFECTIVE PROBOSCIS EXTENSION RESPONSE DPR -RELATED"/>
    <property type="match status" value="1"/>
</dbReference>
<evidence type="ECO:0000313" key="3">
    <source>
        <dbReference type="Proteomes" id="UP000322000"/>
    </source>
</evidence>
<dbReference type="SUPFAM" id="SSF48726">
    <property type="entry name" value="Immunoglobulin"/>
    <property type="match status" value="2"/>
</dbReference>
<dbReference type="FunCoup" id="A0A7E5WSW2">
    <property type="interactions" value="52"/>
</dbReference>
<protein>
    <submittedName>
        <fullName evidence="4">Uncharacterized protein LOC113505254</fullName>
    </submittedName>
</protein>
<proteinExistence type="predicted"/>
<dbReference type="InterPro" id="IPR003599">
    <property type="entry name" value="Ig_sub"/>
</dbReference>
<dbReference type="InterPro" id="IPR013783">
    <property type="entry name" value="Ig-like_fold"/>
</dbReference>
<organism evidence="3 4">
    <name type="scientific">Trichoplusia ni</name>
    <name type="common">Cabbage looper</name>
    <dbReference type="NCBI Taxonomy" id="7111"/>
    <lineage>
        <taxon>Eukaryota</taxon>
        <taxon>Metazoa</taxon>
        <taxon>Ecdysozoa</taxon>
        <taxon>Arthropoda</taxon>
        <taxon>Hexapoda</taxon>
        <taxon>Insecta</taxon>
        <taxon>Pterygota</taxon>
        <taxon>Neoptera</taxon>
        <taxon>Endopterygota</taxon>
        <taxon>Lepidoptera</taxon>
        <taxon>Glossata</taxon>
        <taxon>Ditrysia</taxon>
        <taxon>Noctuoidea</taxon>
        <taxon>Noctuidae</taxon>
        <taxon>Plusiinae</taxon>
        <taxon>Trichoplusia</taxon>
    </lineage>
</organism>
<dbReference type="Pfam" id="PF13927">
    <property type="entry name" value="Ig_3"/>
    <property type="match status" value="1"/>
</dbReference>
<evidence type="ECO:0000259" key="2">
    <source>
        <dbReference type="PROSITE" id="PS50835"/>
    </source>
</evidence>
<accession>A0A7E5WSW2</accession>
<dbReference type="OrthoDB" id="10031887at2759"/>
<dbReference type="GO" id="GO:0050808">
    <property type="term" value="P:synapse organization"/>
    <property type="evidence" value="ECO:0007669"/>
    <property type="project" value="TreeGrafter"/>
</dbReference>
<keyword evidence="3" id="KW-1185">Reference proteome</keyword>
<evidence type="ECO:0000256" key="1">
    <source>
        <dbReference type="SAM" id="Phobius"/>
    </source>
</evidence>
<dbReference type="FunFam" id="2.60.40.10:FF:001061">
    <property type="entry name" value="Uncharacterized protein, isoform C"/>
    <property type="match status" value="1"/>
</dbReference>
<dbReference type="RefSeq" id="XP_026743674.1">
    <property type="nucleotide sequence ID" value="XM_026887873.1"/>
</dbReference>
<dbReference type="PANTHER" id="PTHR23279:SF45">
    <property type="entry name" value="DEFECTIVE PROBOSCIS EXTENSION RESPONSE 12, ISOFORM C"/>
    <property type="match status" value="1"/>
</dbReference>
<feature type="transmembrane region" description="Helical" evidence="1">
    <location>
        <begin position="402"/>
        <end position="425"/>
    </location>
</feature>
<gene>
    <name evidence="4" type="primary">LOC113505254</name>
</gene>
<dbReference type="InterPro" id="IPR036179">
    <property type="entry name" value="Ig-like_dom_sf"/>
</dbReference>
<dbReference type="PROSITE" id="PS50835">
    <property type="entry name" value="IG_LIKE"/>
    <property type="match status" value="2"/>
</dbReference>
<dbReference type="InterPro" id="IPR037448">
    <property type="entry name" value="Zig-8"/>
</dbReference>
<dbReference type="InterPro" id="IPR003598">
    <property type="entry name" value="Ig_sub2"/>
</dbReference>
<dbReference type="GO" id="GO:0032589">
    <property type="term" value="C:neuron projection membrane"/>
    <property type="evidence" value="ECO:0007669"/>
    <property type="project" value="TreeGrafter"/>
</dbReference>
<feature type="domain" description="Ig-like" evidence="2">
    <location>
        <begin position="182"/>
        <end position="280"/>
    </location>
</feature>
<dbReference type="InterPro" id="IPR007110">
    <property type="entry name" value="Ig-like_dom"/>
</dbReference>
<dbReference type="KEGG" id="tnl:113505254"/>
<reference evidence="4" key="1">
    <citation type="submission" date="2025-08" db="UniProtKB">
        <authorList>
            <consortium name="RefSeq"/>
        </authorList>
    </citation>
    <scope>IDENTIFICATION</scope>
</reference>
<evidence type="ECO:0000313" key="4">
    <source>
        <dbReference type="RefSeq" id="XP_026743674.1"/>
    </source>
</evidence>
<dbReference type="SMART" id="SM00408">
    <property type="entry name" value="IGc2"/>
    <property type="match status" value="2"/>
</dbReference>
<dbReference type="InterPro" id="IPR013106">
    <property type="entry name" value="Ig_V-set"/>
</dbReference>
<feature type="domain" description="Ig-like" evidence="2">
    <location>
        <begin position="290"/>
        <end position="382"/>
    </location>
</feature>
<dbReference type="Pfam" id="PF07686">
    <property type="entry name" value="V-set"/>
    <property type="match status" value="1"/>
</dbReference>
<dbReference type="GeneID" id="113505254"/>
<name>A0A7E5WSW2_TRINI</name>
<keyword evidence="1" id="KW-0812">Transmembrane</keyword>
<keyword evidence="1" id="KW-0472">Membrane</keyword>
<dbReference type="CDD" id="cd00096">
    <property type="entry name" value="Ig"/>
    <property type="match status" value="1"/>
</dbReference>
<dbReference type="AlphaFoldDB" id="A0A7E5WSW2"/>
<dbReference type="SMART" id="SM00409">
    <property type="entry name" value="IG"/>
    <property type="match status" value="2"/>
</dbReference>
<dbReference type="InParanoid" id="A0A7E5WSW2"/>
<sequence length="426" mass="47881">MSVGFLILAFYLWGTPYKRGFFCDDESLKHPYKESTVTNVMLYIVGLGLPVLTITGLRRSDFEWLLAKHQYIAASPKQHWEEARINCSKWCREGSFFNVRKNLNPNQTVTFAKKYLDSASYYFLIQYVFVVLLQLRWRLTGGMSIQLAAAIFCMLPLFTSSTGDIRHHGTSRARGWRAGVQPAADVTANNTVSNITAQLGGTAYLHCLVGHLSERGQVSWIRKRDWHILSSGKFTYTNDERFQVLHGEGSEDWTLQIKFVQKRDNGTYECQVSTRTGIVSHYVRLQIVVPEAFILGSGEHHVDLGSVIHLICIVEKSPTPPQYVFWYHNDRMINYDATRGGITVETEPGARTQSRLTVRGATLKDSGNYTCSASNTEPASIHVFVSEGSNKMAAILRRNTSAIHGITSSGTCLLLLTSVLLHFGLR</sequence>
<dbReference type="FunFam" id="2.60.40.10:FF:001291">
    <property type="entry name" value="Uncharacterized protein, isoform B"/>
    <property type="match status" value="1"/>
</dbReference>